<dbReference type="GO" id="GO:0003755">
    <property type="term" value="F:peptidyl-prolyl cis-trans isomerase activity"/>
    <property type="evidence" value="ECO:0007669"/>
    <property type="project" value="UniProtKB-KW"/>
</dbReference>
<comment type="catalytic activity">
    <reaction evidence="1">
        <text>[protein]-peptidylproline (omega=180) = [protein]-peptidylproline (omega=0)</text>
        <dbReference type="Rhea" id="RHEA:16237"/>
        <dbReference type="Rhea" id="RHEA-COMP:10747"/>
        <dbReference type="Rhea" id="RHEA-COMP:10748"/>
        <dbReference type="ChEBI" id="CHEBI:83833"/>
        <dbReference type="ChEBI" id="CHEBI:83834"/>
        <dbReference type="EC" id="5.2.1.8"/>
    </reaction>
</comment>
<dbReference type="PANTHER" id="PTHR44927:SF1">
    <property type="entry name" value="FK506-BINDING PROTEIN 15"/>
    <property type="match status" value="1"/>
</dbReference>
<dbReference type="AlphaFoldDB" id="A0ABD1KM57"/>
<dbReference type="Pfam" id="PF23649">
    <property type="entry name" value="FKBP15"/>
    <property type="match status" value="1"/>
</dbReference>
<feature type="compositionally biased region" description="Low complexity" evidence="3">
    <location>
        <begin position="317"/>
        <end position="330"/>
    </location>
</feature>
<keyword evidence="6" id="KW-1185">Reference proteome</keyword>
<evidence type="ECO:0000259" key="4">
    <source>
        <dbReference type="PROSITE" id="PS50059"/>
    </source>
</evidence>
<protein>
    <recommendedName>
        <fullName evidence="1">peptidylprolyl isomerase</fullName>
        <ecNumber evidence="1">5.2.1.8</ecNumber>
    </recommendedName>
</protein>
<dbReference type="Gene3D" id="3.10.50.40">
    <property type="match status" value="1"/>
</dbReference>
<feature type="region of interest" description="Disordered" evidence="3">
    <location>
        <begin position="291"/>
        <end position="342"/>
    </location>
</feature>
<dbReference type="Pfam" id="PF00254">
    <property type="entry name" value="FKBP_C"/>
    <property type="match status" value="1"/>
</dbReference>
<name>A0ABD1KM57_9TELE</name>
<evidence type="ECO:0000256" key="1">
    <source>
        <dbReference type="PROSITE-ProRule" id="PRU00277"/>
    </source>
</evidence>
<organism evidence="5 6">
    <name type="scientific">Coilia grayii</name>
    <name type="common">Gray's grenadier anchovy</name>
    <dbReference type="NCBI Taxonomy" id="363190"/>
    <lineage>
        <taxon>Eukaryota</taxon>
        <taxon>Metazoa</taxon>
        <taxon>Chordata</taxon>
        <taxon>Craniata</taxon>
        <taxon>Vertebrata</taxon>
        <taxon>Euteleostomi</taxon>
        <taxon>Actinopterygii</taxon>
        <taxon>Neopterygii</taxon>
        <taxon>Teleostei</taxon>
        <taxon>Clupei</taxon>
        <taxon>Clupeiformes</taxon>
        <taxon>Clupeoidei</taxon>
        <taxon>Engraulidae</taxon>
        <taxon>Coilinae</taxon>
        <taxon>Coilia</taxon>
    </lineage>
</organism>
<feature type="compositionally biased region" description="Pro residues" evidence="3">
    <location>
        <begin position="52"/>
        <end position="65"/>
    </location>
</feature>
<dbReference type="PROSITE" id="PS50059">
    <property type="entry name" value="FKBP_PPIASE"/>
    <property type="match status" value="1"/>
</dbReference>
<dbReference type="InterPro" id="IPR046357">
    <property type="entry name" value="PPIase_dom_sf"/>
</dbReference>
<feature type="coiled-coil region" evidence="2">
    <location>
        <begin position="487"/>
        <end position="568"/>
    </location>
</feature>
<dbReference type="EC" id="5.2.1.8" evidence="1"/>
<proteinExistence type="predicted"/>
<keyword evidence="2" id="KW-0175">Coiled coil</keyword>
<dbReference type="Proteomes" id="UP001591681">
    <property type="component" value="Unassembled WGS sequence"/>
</dbReference>
<feature type="compositionally biased region" description="Pro residues" evidence="3">
    <location>
        <begin position="395"/>
        <end position="409"/>
    </location>
</feature>
<comment type="caution">
    <text evidence="5">The sequence shown here is derived from an EMBL/GenBank/DDBJ whole genome shotgun (WGS) entry which is preliminary data.</text>
</comment>
<keyword evidence="1" id="KW-0413">Isomerase</keyword>
<evidence type="ECO:0000256" key="3">
    <source>
        <dbReference type="SAM" id="MobiDB-lite"/>
    </source>
</evidence>
<feature type="domain" description="PPIase FKBP-type" evidence="4">
    <location>
        <begin position="193"/>
        <end position="284"/>
    </location>
</feature>
<dbReference type="InterPro" id="IPR001179">
    <property type="entry name" value="PPIase_FKBP_dom"/>
</dbReference>
<dbReference type="InterPro" id="IPR056598">
    <property type="entry name" value="FKBP-15_dom"/>
</dbReference>
<feature type="compositionally biased region" description="Acidic residues" evidence="3">
    <location>
        <begin position="891"/>
        <end position="907"/>
    </location>
</feature>
<feature type="coiled-coil region" evidence="2">
    <location>
        <begin position="775"/>
        <end position="834"/>
    </location>
</feature>
<feature type="region of interest" description="Disordered" evidence="3">
    <location>
        <begin position="723"/>
        <end position="752"/>
    </location>
</feature>
<evidence type="ECO:0000256" key="2">
    <source>
        <dbReference type="SAM" id="Coils"/>
    </source>
</evidence>
<feature type="compositionally biased region" description="Basic and acidic residues" evidence="3">
    <location>
        <begin position="946"/>
        <end position="956"/>
    </location>
</feature>
<evidence type="ECO:0000313" key="6">
    <source>
        <dbReference type="Proteomes" id="UP001591681"/>
    </source>
</evidence>
<gene>
    <name evidence="5" type="ORF">ACEWY4_004465</name>
</gene>
<accession>A0ABD1KM57</accession>
<feature type="region of interest" description="Disordered" evidence="3">
    <location>
        <begin position="365"/>
        <end position="412"/>
    </location>
</feature>
<feature type="compositionally biased region" description="Polar residues" evidence="3">
    <location>
        <begin position="33"/>
        <end position="50"/>
    </location>
</feature>
<evidence type="ECO:0000313" key="5">
    <source>
        <dbReference type="EMBL" id="KAL2100071.1"/>
    </source>
</evidence>
<reference evidence="5 6" key="1">
    <citation type="submission" date="2024-09" db="EMBL/GenBank/DDBJ databases">
        <title>A chromosome-level genome assembly of Gray's grenadier anchovy, Coilia grayii.</title>
        <authorList>
            <person name="Fu Z."/>
        </authorList>
    </citation>
    <scope>NUCLEOTIDE SEQUENCE [LARGE SCALE GENOMIC DNA]</scope>
    <source>
        <strain evidence="5">G4</strain>
        <tissue evidence="5">Muscle</tissue>
    </source>
</reference>
<dbReference type="SUPFAM" id="SSF54534">
    <property type="entry name" value="FKBP-like"/>
    <property type="match status" value="1"/>
</dbReference>
<feature type="region of interest" description="Disordered" evidence="3">
    <location>
        <begin position="33"/>
        <end position="65"/>
    </location>
</feature>
<keyword evidence="1" id="KW-0697">Rotamase</keyword>
<feature type="region of interest" description="Disordered" evidence="3">
    <location>
        <begin position="890"/>
        <end position="973"/>
    </location>
</feature>
<dbReference type="PANTHER" id="PTHR44927">
    <property type="entry name" value="FK506-BINDING PROTEIN 15"/>
    <property type="match status" value="1"/>
</dbReference>
<sequence>MSAVWDTDYLWREAQGAKLASLFNLDQAESQGNESFQFTAPKQPKKSTVTSPPGPPLQKPPPPPSSAPSVLFVTAVYAFRFVNGQYVKQGKVGAAILGNHGNKEYKILIYGSQQKPLTSARIHPGFILTVQPGKYATFYDDQRQNWSLMFDSGKISADFCKEVCLAKWNADPSLDTVMTQDLVLGEGKAADSGDIVEIIFTGWLLQNHTTGEIFNSKSSVSKDMLHRVTLGPNKGWEEGLLGMQRGACRLLIIPPSRAAGTNGILNNVPPSSTLILDVEVRRVRFAKNGTLDYPSAGTLESPPSMSVEIPRPEEVQPKQSHSPQKQKFQQTKSNSPNEKLKSLSSAKAKLISRMAKMGQPLLPFLHGAIPAQPDPSDSETEDICDSGGTHHATPPTAPASPSSSPPGTPPLDAVAVPSQNIVARQIETITQPLETVPMQAFVPYSTMLTTPHIQPMGFHTVAYPGPDVTSFLMSDVRQFSTEMRLDVGKVADKLEQLNAKVDRLQNHGFPFSAPSLPMDTAVIMHSIQRIIQENSTLRQELHEKNTRIEEQNCKIGELLEQNQRYIERSSQLLEHKSDSLHSSSHNTQTRLMMAEQDKVRLVEELSTSSSLLCELQQETSSLQQRAAELQAKLTASLQNSQHQRIQISALETAVEELKAGRHQTQAERHKEKQKCKELQLQLDNLDEELQDLKADKKALDQVLLDRKRKWQQERERLLAELEEARQSGQQESDQLRAQLRRARSTTTQNHSTEQMQAELEAEWQRRCDVSLASAREVHQRALSELMEQRDVLEDTVSQLHDQIAEIQRRARSDRQHLEMRLAELEQKLFEQSNDEATAMQLKWAMNRVFHSLKEEFDQEQTYTGSTVLKLAVNTIKSVTLHFLADLNDIPAEADDEREEEDEEEEEKSDTSTQWSNQDRKKEGHMVRMGRSQETRAGDVRAAVTHARAESAKETTERSANGTEESWESSSAEELFLDTRAISAVGSTPSPKTQK</sequence>
<feature type="compositionally biased region" description="Basic and acidic residues" evidence="3">
    <location>
        <begin position="917"/>
        <end position="938"/>
    </location>
</feature>
<dbReference type="EMBL" id="JBHFQA010000004">
    <property type="protein sequence ID" value="KAL2100071.1"/>
    <property type="molecule type" value="Genomic_DNA"/>
</dbReference>